<reference evidence="1 2" key="1">
    <citation type="submission" date="2016-10" db="EMBL/GenBank/DDBJ databases">
        <title>Genome sequence of the ascomycete fungus Penicillium subrubescens.</title>
        <authorList>
            <person name="De Vries R.P."/>
            <person name="Peng M."/>
            <person name="Dilokpimol A."/>
            <person name="Hilden K."/>
            <person name="Makela M.R."/>
            <person name="Grigoriev I."/>
            <person name="Riley R."/>
            <person name="Granchi Z."/>
        </authorList>
    </citation>
    <scope>NUCLEOTIDE SEQUENCE [LARGE SCALE GENOMIC DNA]</scope>
    <source>
        <strain evidence="1 2">CBS 132785</strain>
    </source>
</reference>
<accession>A0A1Q5TFZ0</accession>
<gene>
    <name evidence="1" type="ORF">PENSUB_8507</name>
</gene>
<keyword evidence="2" id="KW-1185">Reference proteome</keyword>
<proteinExistence type="predicted"/>
<evidence type="ECO:0000313" key="2">
    <source>
        <dbReference type="Proteomes" id="UP000186955"/>
    </source>
</evidence>
<name>A0A1Q5TFZ0_9EURO</name>
<dbReference type="Proteomes" id="UP000186955">
    <property type="component" value="Unassembled WGS sequence"/>
</dbReference>
<dbReference type="EMBL" id="MNBE01000664">
    <property type="protein sequence ID" value="OKO99121.1"/>
    <property type="molecule type" value="Genomic_DNA"/>
</dbReference>
<protein>
    <submittedName>
        <fullName evidence="1">Uncharacterized protein</fullName>
    </submittedName>
</protein>
<evidence type="ECO:0000313" key="1">
    <source>
        <dbReference type="EMBL" id="OKO99121.1"/>
    </source>
</evidence>
<organism evidence="1 2">
    <name type="scientific">Penicillium subrubescens</name>
    <dbReference type="NCBI Taxonomy" id="1316194"/>
    <lineage>
        <taxon>Eukaryota</taxon>
        <taxon>Fungi</taxon>
        <taxon>Dikarya</taxon>
        <taxon>Ascomycota</taxon>
        <taxon>Pezizomycotina</taxon>
        <taxon>Eurotiomycetes</taxon>
        <taxon>Eurotiomycetidae</taxon>
        <taxon>Eurotiales</taxon>
        <taxon>Aspergillaceae</taxon>
        <taxon>Penicillium</taxon>
    </lineage>
</organism>
<comment type="caution">
    <text evidence="1">The sequence shown here is derived from an EMBL/GenBank/DDBJ whole genome shotgun (WGS) entry which is preliminary data.</text>
</comment>
<dbReference type="AlphaFoldDB" id="A0A1Q5TFZ0"/>
<sequence>MDIDSEVAGLLQQYQNLPDSCRQEILGLEDPLWPDAMQKHIGSIALPAALQSHNDRPQRSPTRLMGSPYPFRLVTILKGSVSSLSTAIITVLPNEK</sequence>